<feature type="binding site" evidence="15">
    <location>
        <position position="375"/>
    </location>
    <ligand>
        <name>substrate</name>
    </ligand>
</feature>
<feature type="binding site" evidence="17">
    <location>
        <position position="205"/>
    </location>
    <ligand>
        <name>Mg(2+)</name>
        <dbReference type="ChEBI" id="CHEBI:18420"/>
    </ligand>
</feature>
<dbReference type="GO" id="GO:0006098">
    <property type="term" value="P:pentose-phosphate shunt"/>
    <property type="evidence" value="ECO:0007669"/>
    <property type="project" value="TreeGrafter"/>
</dbReference>
<evidence type="ECO:0000256" key="13">
    <source>
        <dbReference type="NCBIfam" id="TIGR00232"/>
    </source>
</evidence>
<dbReference type="FunFam" id="3.40.50.970:FF:000045">
    <property type="entry name" value="Transketolase"/>
    <property type="match status" value="1"/>
</dbReference>
<organism evidence="20 21">
    <name type="scientific">Methyloceanibacter caenitepidi</name>
    <dbReference type="NCBI Taxonomy" id="1384459"/>
    <lineage>
        <taxon>Bacteria</taxon>
        <taxon>Pseudomonadati</taxon>
        <taxon>Pseudomonadota</taxon>
        <taxon>Alphaproteobacteria</taxon>
        <taxon>Hyphomicrobiales</taxon>
        <taxon>Hyphomicrobiaceae</taxon>
        <taxon>Methyloceanibacter</taxon>
    </lineage>
</organism>
<evidence type="ECO:0000256" key="10">
    <source>
        <dbReference type="ARBA" id="ARBA00022842"/>
    </source>
</evidence>
<feature type="binding site" evidence="15">
    <location>
        <position position="496"/>
    </location>
    <ligand>
        <name>substrate</name>
    </ligand>
</feature>
<evidence type="ECO:0000313" key="20">
    <source>
        <dbReference type="EMBL" id="BAQ16799.1"/>
    </source>
</evidence>
<feature type="binding site" evidence="15">
    <location>
        <position position="279"/>
    </location>
    <ligand>
        <name>substrate</name>
    </ligand>
</feature>
<comment type="cofactor">
    <cofactor evidence="2">
        <name>Mn(2+)</name>
        <dbReference type="ChEBI" id="CHEBI:29035"/>
    </cofactor>
</comment>
<dbReference type="Proteomes" id="UP000031643">
    <property type="component" value="Chromosome"/>
</dbReference>
<dbReference type="Pfam" id="PF02779">
    <property type="entry name" value="Transket_pyr"/>
    <property type="match status" value="1"/>
</dbReference>
<evidence type="ECO:0000256" key="6">
    <source>
        <dbReference type="ARBA" id="ARBA00013152"/>
    </source>
</evidence>
<dbReference type="Gene3D" id="3.40.50.920">
    <property type="match status" value="1"/>
</dbReference>
<evidence type="ECO:0000256" key="16">
    <source>
        <dbReference type="PIRSR" id="PIRSR605478-3"/>
    </source>
</evidence>
<evidence type="ECO:0000259" key="19">
    <source>
        <dbReference type="SMART" id="SM00861"/>
    </source>
</evidence>
<feature type="site" description="Important for catalytic activity" evidence="18">
    <location>
        <position position="279"/>
    </location>
</feature>
<keyword evidence="11 16" id="KW-0786">Thiamine pyrophosphate</keyword>
<dbReference type="AlphaFoldDB" id="A0A0A8K484"/>
<evidence type="ECO:0000256" key="3">
    <source>
        <dbReference type="ARBA" id="ARBA00001941"/>
    </source>
</evidence>
<dbReference type="InterPro" id="IPR055152">
    <property type="entry name" value="Transketolase-like_C_2"/>
</dbReference>
<protein>
    <recommendedName>
        <fullName evidence="6 13">Transketolase</fullName>
        <ecNumber evidence="6 13">2.2.1.1</ecNumber>
    </recommendedName>
</protein>
<keyword evidence="10 17" id="KW-0460">Magnesium</keyword>
<comment type="similarity">
    <text evidence="4">Belongs to the transketolase family.</text>
</comment>
<feature type="binding site" evidence="16">
    <location>
        <position position="71"/>
    </location>
    <ligand>
        <name>thiamine diphosphate</name>
        <dbReference type="ChEBI" id="CHEBI:58937"/>
    </ligand>
</feature>
<feature type="binding site" evidence="15">
    <location>
        <position position="484"/>
    </location>
    <ligand>
        <name>substrate</name>
    </ligand>
</feature>
<evidence type="ECO:0000256" key="12">
    <source>
        <dbReference type="ARBA" id="ARBA00049473"/>
    </source>
</evidence>
<comment type="cofactor">
    <cofactor evidence="1">
        <name>Ca(2+)</name>
        <dbReference type="ChEBI" id="CHEBI:29108"/>
    </cofactor>
</comment>
<dbReference type="InterPro" id="IPR005478">
    <property type="entry name" value="Transketolase_bac-like"/>
</dbReference>
<dbReference type="InterPro" id="IPR005475">
    <property type="entry name" value="Transketolase-like_Pyr-bd"/>
</dbReference>
<comment type="subunit">
    <text evidence="5">Homodimer.</text>
</comment>
<keyword evidence="21" id="KW-1185">Reference proteome</keyword>
<dbReference type="SUPFAM" id="SSF52922">
    <property type="entry name" value="TK C-terminal domain-like"/>
    <property type="match status" value="1"/>
</dbReference>
<feature type="binding site" evidence="16">
    <location>
        <position position="174"/>
    </location>
    <ligand>
        <name>thiamine diphosphate</name>
        <dbReference type="ChEBI" id="CHEBI:58937"/>
    </ligand>
</feature>
<dbReference type="InterPro" id="IPR033247">
    <property type="entry name" value="Transketolase_fam"/>
</dbReference>
<dbReference type="EC" id="2.2.1.1" evidence="6 13"/>
<dbReference type="NCBIfam" id="TIGR00232">
    <property type="entry name" value="tktlase_bact"/>
    <property type="match status" value="1"/>
</dbReference>
<feature type="binding site" evidence="15">
    <location>
        <position position="402"/>
    </location>
    <ligand>
        <name>substrate</name>
    </ligand>
</feature>
<evidence type="ECO:0000256" key="18">
    <source>
        <dbReference type="PIRSR" id="PIRSR605478-5"/>
    </source>
</evidence>
<dbReference type="GO" id="GO:0004802">
    <property type="term" value="F:transketolase activity"/>
    <property type="evidence" value="ECO:0007669"/>
    <property type="project" value="UniProtKB-UniRule"/>
</dbReference>
<comment type="cofactor">
    <cofactor evidence="17">
        <name>Mg(2+)</name>
        <dbReference type="ChEBI" id="CHEBI:18420"/>
    </cofactor>
    <text evidence="17">Binds 1 Mg(2+) ion per subunit. Can also utilize other divalent metal cations, such as Ca(2+), Mn(2+) and Co(2+).</text>
</comment>
<feature type="binding site" evidence="16">
    <location>
        <position position="460"/>
    </location>
    <ligand>
        <name>thiamine diphosphate</name>
        <dbReference type="ChEBI" id="CHEBI:58937"/>
    </ligand>
</feature>
<accession>A0A0A8K484</accession>
<dbReference type="Gene3D" id="3.40.50.970">
    <property type="match status" value="2"/>
</dbReference>
<dbReference type="STRING" id="1384459.GL4_1341"/>
<feature type="binding site" evidence="17">
    <location>
        <position position="173"/>
    </location>
    <ligand>
        <name>Mg(2+)</name>
        <dbReference type="ChEBI" id="CHEBI:18420"/>
    </ligand>
</feature>
<feature type="binding site" evidence="17">
    <location>
        <position position="203"/>
    </location>
    <ligand>
        <name>Mg(2+)</name>
        <dbReference type="ChEBI" id="CHEBI:18420"/>
    </ligand>
</feature>
<feature type="active site" description="Proton donor" evidence="14">
    <location>
        <position position="435"/>
    </location>
</feature>
<feature type="binding site" evidence="16">
    <location>
        <position position="279"/>
    </location>
    <ligand>
        <name>thiamine diphosphate</name>
        <dbReference type="ChEBI" id="CHEBI:58937"/>
    </ligand>
</feature>
<reference evidence="20 21" key="1">
    <citation type="submission" date="2014-09" db="EMBL/GenBank/DDBJ databases">
        <title>Genome sequencing of Methyloceanibacter caenitepidi Gela4.</title>
        <authorList>
            <person name="Takeuchi M."/>
            <person name="Susumu S."/>
            <person name="Kamagata Y."/>
            <person name="Oshima K."/>
            <person name="Hattori M."/>
            <person name="Iwasaki W."/>
        </authorList>
    </citation>
    <scope>NUCLEOTIDE SEQUENCE [LARGE SCALE GENOMIC DNA]</scope>
    <source>
        <strain evidence="20 21">Gela4</strain>
    </source>
</reference>
<evidence type="ECO:0000256" key="7">
    <source>
        <dbReference type="ARBA" id="ARBA00022679"/>
    </source>
</evidence>
<evidence type="ECO:0000256" key="4">
    <source>
        <dbReference type="ARBA" id="ARBA00007131"/>
    </source>
</evidence>
<dbReference type="PROSITE" id="PS00802">
    <property type="entry name" value="TRANSKETOLASE_2"/>
    <property type="match status" value="1"/>
</dbReference>
<name>A0A0A8K484_9HYPH</name>
<comment type="catalytic activity">
    <reaction evidence="12">
        <text>D-sedoheptulose 7-phosphate + D-glyceraldehyde 3-phosphate = aldehydo-D-ribose 5-phosphate + D-xylulose 5-phosphate</text>
        <dbReference type="Rhea" id="RHEA:10508"/>
        <dbReference type="ChEBI" id="CHEBI:57483"/>
        <dbReference type="ChEBI" id="CHEBI:57737"/>
        <dbReference type="ChEBI" id="CHEBI:58273"/>
        <dbReference type="ChEBI" id="CHEBI:59776"/>
        <dbReference type="EC" id="2.2.1.1"/>
    </reaction>
</comment>
<evidence type="ECO:0000256" key="17">
    <source>
        <dbReference type="PIRSR" id="PIRSR605478-4"/>
    </source>
</evidence>
<evidence type="ECO:0000256" key="8">
    <source>
        <dbReference type="ARBA" id="ARBA00022723"/>
    </source>
</evidence>
<dbReference type="Pfam" id="PF22613">
    <property type="entry name" value="Transketolase_C_1"/>
    <property type="match status" value="1"/>
</dbReference>
<dbReference type="InterPro" id="IPR020826">
    <property type="entry name" value="Transketolase_BS"/>
</dbReference>
<dbReference type="InterPro" id="IPR009014">
    <property type="entry name" value="Transketo_C/PFOR_II"/>
</dbReference>
<dbReference type="InterPro" id="IPR029061">
    <property type="entry name" value="THDP-binding"/>
</dbReference>
<feature type="binding site" evidence="15">
    <location>
        <position position="31"/>
    </location>
    <ligand>
        <name>substrate</name>
    </ligand>
</feature>
<dbReference type="FunFam" id="3.40.50.970:FF:000004">
    <property type="entry name" value="Transketolase"/>
    <property type="match status" value="1"/>
</dbReference>
<dbReference type="EMBL" id="AP014648">
    <property type="protein sequence ID" value="BAQ16799.1"/>
    <property type="molecule type" value="Genomic_DNA"/>
</dbReference>
<dbReference type="Pfam" id="PF00456">
    <property type="entry name" value="Transketolase_N"/>
    <property type="match status" value="1"/>
</dbReference>
<keyword evidence="9" id="KW-0106">Calcium</keyword>
<keyword evidence="7 20" id="KW-0808">Transferase</keyword>
<dbReference type="SMART" id="SM00861">
    <property type="entry name" value="Transket_pyr"/>
    <property type="match status" value="1"/>
</dbReference>
<feature type="site" description="Important for catalytic activity" evidence="18">
    <location>
        <position position="31"/>
    </location>
</feature>
<evidence type="ECO:0000256" key="9">
    <source>
        <dbReference type="ARBA" id="ARBA00022837"/>
    </source>
</evidence>
<evidence type="ECO:0000256" key="2">
    <source>
        <dbReference type="ARBA" id="ARBA00001936"/>
    </source>
</evidence>
<comment type="cofactor">
    <cofactor evidence="3">
        <name>Co(2+)</name>
        <dbReference type="ChEBI" id="CHEBI:48828"/>
    </cofactor>
</comment>
<keyword evidence="8 17" id="KW-0479">Metal-binding</keyword>
<gene>
    <name evidence="20" type="ORF">GL4_1341</name>
</gene>
<feature type="binding site" evidence="15">
    <location>
        <position position="492"/>
    </location>
    <ligand>
        <name>substrate</name>
    </ligand>
</feature>
<comment type="cofactor">
    <cofactor evidence="16">
        <name>thiamine diphosphate</name>
        <dbReference type="ChEBI" id="CHEBI:58937"/>
    </cofactor>
    <text evidence="16">Binds 1 thiamine pyrophosphate per subunit. During the reaction, the substrate forms a covalent intermediate with the cofactor.</text>
</comment>
<dbReference type="HOGENOM" id="CLU_009227_0_0_5"/>
<dbReference type="PANTHER" id="PTHR43522">
    <property type="entry name" value="TRANSKETOLASE"/>
    <property type="match status" value="1"/>
</dbReference>
<feature type="binding site" evidence="16">
    <location>
        <position position="203"/>
    </location>
    <ligand>
        <name>thiamine diphosphate</name>
        <dbReference type="ChEBI" id="CHEBI:58937"/>
    </ligand>
</feature>
<dbReference type="FunFam" id="3.40.50.920:FF:000003">
    <property type="entry name" value="Transketolase"/>
    <property type="match status" value="1"/>
</dbReference>
<dbReference type="InterPro" id="IPR005474">
    <property type="entry name" value="Transketolase_N"/>
</dbReference>
<feature type="binding site" evidence="16">
    <location>
        <begin position="132"/>
        <end position="134"/>
    </location>
    <ligand>
        <name>thiamine diphosphate</name>
        <dbReference type="ChEBI" id="CHEBI:58937"/>
    </ligand>
</feature>
<dbReference type="GO" id="GO:0046872">
    <property type="term" value="F:metal ion binding"/>
    <property type="evidence" value="ECO:0007669"/>
    <property type="project" value="UniProtKB-KW"/>
</dbReference>
<feature type="domain" description="Transketolase-like pyrimidine-binding" evidence="19">
    <location>
        <begin position="372"/>
        <end position="548"/>
    </location>
</feature>
<dbReference type="PANTHER" id="PTHR43522:SF2">
    <property type="entry name" value="TRANSKETOLASE 1-RELATED"/>
    <property type="match status" value="1"/>
</dbReference>
<evidence type="ECO:0000256" key="14">
    <source>
        <dbReference type="PIRSR" id="PIRSR605478-1"/>
    </source>
</evidence>
<dbReference type="KEGG" id="mcg:GL4_1341"/>
<evidence type="ECO:0000256" key="5">
    <source>
        <dbReference type="ARBA" id="ARBA00011738"/>
    </source>
</evidence>
<evidence type="ECO:0000256" key="1">
    <source>
        <dbReference type="ARBA" id="ARBA00001913"/>
    </source>
</evidence>
<sequence>MAQTQDKIDELAINTIRTLSIDAIQKANSGHPGTAMDAAPVAYTLWQQFLRYDPKSPHWINRDRFVLSAGHASMLLYSLIHLAGIEAADIGYQDQDGLAVTLDDIKSFREEGSRCPGHPEYGWTTGVESTTGPLGQGVATSVGMAIAGKWLAATYNKPDFELFDYNVYALCGEGCLMEGVGSEAASLAGHLKLSNLCWIFDNNNVTIDGHANITFTEDVAKRFDAYGWNVVRVSDANDIGELAGALNAFLATDDKPTIIIIHSHIGYGSPGKHDTPAAHGEPLGPDEVRRTKEFLGFDPDKFFVVPDGVREHFTSHMGSRGADLRAKWEALFADYARAHPEQAKQIELIRDRELPEDWDADIPSFDADPTGIATRQASGKVLNAIAAKVPWVLGGAADVAGSTKVVLDYEDAGEFQSYGELGDYAGHNMRYGIREHGMCAVVNGMVLSGLRAYDSCYLIFTDYARGSIRLSSLMDLPVLHIWTHDSISLGQDGPTHQPVEQLASLRAMPGLVVIRPADANETAEAYRLMMPHKSRPVALVLTRQAVPTFDRSKMAPASGLAKGAYVLVDADGGKPDVILIGTGSEVALCVAARDMLAKDGIKARVVSMPCRELFEEQSDDYKRSVLPPEIGARVTVEEASPLGWDRYAGPEGIVLGMNTFGLSAPLKVVSEHFGFTPEKVAEAAKKTLGR</sequence>
<proteinExistence type="inferred from homology"/>
<evidence type="ECO:0000313" key="21">
    <source>
        <dbReference type="Proteomes" id="UP000031643"/>
    </source>
</evidence>
<feature type="binding site" evidence="15">
    <location>
        <position position="543"/>
    </location>
    <ligand>
        <name>substrate</name>
    </ligand>
</feature>
<evidence type="ECO:0000256" key="15">
    <source>
        <dbReference type="PIRSR" id="PIRSR605478-2"/>
    </source>
</evidence>
<dbReference type="CDD" id="cd02012">
    <property type="entry name" value="TPP_TK"/>
    <property type="match status" value="1"/>
</dbReference>
<evidence type="ECO:0000256" key="11">
    <source>
        <dbReference type="ARBA" id="ARBA00023052"/>
    </source>
</evidence>
<dbReference type="CDD" id="cd07033">
    <property type="entry name" value="TPP_PYR_DXS_TK_like"/>
    <property type="match status" value="1"/>
</dbReference>
<dbReference type="SUPFAM" id="SSF52518">
    <property type="entry name" value="Thiamin diphosphate-binding fold (THDP-binding)"/>
    <property type="match status" value="2"/>
</dbReference>
<dbReference type="GO" id="GO:0005829">
    <property type="term" value="C:cytosol"/>
    <property type="evidence" value="ECO:0007669"/>
    <property type="project" value="TreeGrafter"/>
</dbReference>